<dbReference type="RefSeq" id="WP_006502194.1">
    <property type="nucleotide sequence ID" value="NZ_BAGZ01000005.1"/>
</dbReference>
<dbReference type="STRING" id="100225.SAMN05421595_1277"/>
<reference evidence="2 3" key="1">
    <citation type="submission" date="2012-08" db="EMBL/GenBank/DDBJ databases">
        <title>Whole genome shotgun sequence of Austwickia chelonae NBRC 105200.</title>
        <authorList>
            <person name="Yoshida I."/>
            <person name="Hosoyama A."/>
            <person name="Tsuchikane K."/>
            <person name="Katsumata H."/>
            <person name="Ando Y."/>
            <person name="Ohji S."/>
            <person name="Hamada M."/>
            <person name="Tamura T."/>
            <person name="Yamazoe A."/>
            <person name="Yamazaki S."/>
            <person name="Fujita N."/>
        </authorList>
    </citation>
    <scope>NUCLEOTIDE SEQUENCE [LARGE SCALE GENOMIC DNA]</scope>
    <source>
        <strain evidence="2 3">NBRC 105200</strain>
    </source>
</reference>
<accession>K6W6H2</accession>
<dbReference type="EMBL" id="BAGZ01000005">
    <property type="protein sequence ID" value="GAB77442.1"/>
    <property type="molecule type" value="Genomic_DNA"/>
</dbReference>
<organism evidence="2 3">
    <name type="scientific">Austwickia chelonae NBRC 105200</name>
    <dbReference type="NCBI Taxonomy" id="1184607"/>
    <lineage>
        <taxon>Bacteria</taxon>
        <taxon>Bacillati</taxon>
        <taxon>Actinomycetota</taxon>
        <taxon>Actinomycetes</taxon>
        <taxon>Micrococcales</taxon>
        <taxon>Dermatophilaceae</taxon>
        <taxon>Austwickia</taxon>
    </lineage>
</organism>
<dbReference type="CDD" id="cd16282">
    <property type="entry name" value="metallo-hydrolase-like_MBL-fold"/>
    <property type="match status" value="1"/>
</dbReference>
<comment type="caution">
    <text evidence="2">The sequence shown here is derived from an EMBL/GenBank/DDBJ whole genome shotgun (WGS) entry which is preliminary data.</text>
</comment>
<dbReference type="eggNOG" id="COG0491">
    <property type="taxonomic scope" value="Bacteria"/>
</dbReference>
<dbReference type="InterPro" id="IPR036866">
    <property type="entry name" value="RibonucZ/Hydroxyglut_hydro"/>
</dbReference>
<proteinExistence type="predicted"/>
<dbReference type="Pfam" id="PF00753">
    <property type="entry name" value="Lactamase_B"/>
    <property type="match status" value="1"/>
</dbReference>
<dbReference type="PANTHER" id="PTHR42951">
    <property type="entry name" value="METALLO-BETA-LACTAMASE DOMAIN-CONTAINING"/>
    <property type="match status" value="1"/>
</dbReference>
<dbReference type="InterPro" id="IPR001279">
    <property type="entry name" value="Metallo-B-lactamas"/>
</dbReference>
<dbReference type="PANTHER" id="PTHR42951:SF4">
    <property type="entry name" value="ACYL-COENZYME A THIOESTERASE MBLAC2"/>
    <property type="match status" value="1"/>
</dbReference>
<dbReference type="OrthoDB" id="2273115at2"/>
<dbReference type="Proteomes" id="UP000008495">
    <property type="component" value="Unassembled WGS sequence"/>
</dbReference>
<evidence type="ECO:0000313" key="2">
    <source>
        <dbReference type="EMBL" id="GAB77442.1"/>
    </source>
</evidence>
<dbReference type="InterPro" id="IPR050855">
    <property type="entry name" value="NDM-1-like"/>
</dbReference>
<sequence length="320" mass="34321">MTKPTPADPSAAVSLAPEVDEVAPGVYAYVQPDGSWWVNNCAFVVGDDSTLLVDTCATAERTRALLEEVADASGGRPLRYAVNTHLHGDHTYGNVLLPERTVLVGHERMRAGLAADPFVCGCPPLWERPLDWGVDGQRRLPDLTVSGDASVYVGDQEVRVAHPGRVAHTDGDLVVHLPQQRVLVTGDLVFNRVTPMVAMGSVTGALASLDWLAGFEAEVMIPGHGPVLRGTEDIKVCLEDIRRYLEFVLTRAKAGLAAGASPLETAAETELGEYADRPDAERLVLNLHRAYTDLSGAPFDLLGAFKDALAWHGGPLPTHV</sequence>
<feature type="domain" description="Metallo-beta-lactamase" evidence="1">
    <location>
        <begin position="38"/>
        <end position="224"/>
    </location>
</feature>
<dbReference type="Gene3D" id="3.60.15.10">
    <property type="entry name" value="Ribonuclease Z/Hydroxyacylglutathione hydrolase-like"/>
    <property type="match status" value="1"/>
</dbReference>
<dbReference type="SUPFAM" id="SSF56281">
    <property type="entry name" value="Metallo-hydrolase/oxidoreductase"/>
    <property type="match status" value="1"/>
</dbReference>
<dbReference type="AlphaFoldDB" id="K6W6H2"/>
<keyword evidence="3" id="KW-1185">Reference proteome</keyword>
<gene>
    <name evidence="2" type="ORF">AUCHE_05_03530</name>
</gene>
<evidence type="ECO:0000259" key="1">
    <source>
        <dbReference type="SMART" id="SM00849"/>
    </source>
</evidence>
<dbReference type="SMART" id="SM00849">
    <property type="entry name" value="Lactamase_B"/>
    <property type="match status" value="1"/>
</dbReference>
<evidence type="ECO:0000313" key="3">
    <source>
        <dbReference type="Proteomes" id="UP000008495"/>
    </source>
</evidence>
<name>K6W6H2_9MICO</name>
<protein>
    <recommendedName>
        <fullName evidence="1">Metallo-beta-lactamase domain-containing protein</fullName>
    </recommendedName>
</protein>